<reference evidence="4 5" key="1">
    <citation type="submission" date="2018-03" db="EMBL/GenBank/DDBJ databases">
        <title>Genomic Encyclopedia of Archaeal and Bacterial Type Strains, Phase II (KMG-II): from individual species to whole genera.</title>
        <authorList>
            <person name="Goeker M."/>
        </authorList>
    </citation>
    <scope>NUCLEOTIDE SEQUENCE [LARGE SCALE GENOMIC DNA]</scope>
    <source>
        <strain evidence="4 5">DSM 45211</strain>
    </source>
</reference>
<comment type="caution">
    <text evidence="4">The sequence shown here is derived from an EMBL/GenBank/DDBJ whole genome shotgun (WGS) entry which is preliminary data.</text>
</comment>
<keyword evidence="2 4" id="KW-0808">Transferase</keyword>
<feature type="domain" description="Glycosyltransferase subfamily 4-like N-terminal" evidence="3">
    <location>
        <begin position="36"/>
        <end position="190"/>
    </location>
</feature>
<dbReference type="OrthoDB" id="5242526at2"/>
<evidence type="ECO:0000256" key="2">
    <source>
        <dbReference type="ARBA" id="ARBA00022679"/>
    </source>
</evidence>
<dbReference type="Gene3D" id="3.40.50.2000">
    <property type="entry name" value="Glycogen Phosphorylase B"/>
    <property type="match status" value="2"/>
</dbReference>
<evidence type="ECO:0000313" key="4">
    <source>
        <dbReference type="EMBL" id="PSL06917.1"/>
    </source>
</evidence>
<gene>
    <name evidence="4" type="ORF">CLV30_102306</name>
</gene>
<keyword evidence="5" id="KW-1185">Reference proteome</keyword>
<accession>A0A2P8EBV4</accession>
<dbReference type="PANTHER" id="PTHR45947:SF3">
    <property type="entry name" value="SULFOQUINOVOSYL TRANSFERASE SQD2"/>
    <property type="match status" value="1"/>
</dbReference>
<protein>
    <submittedName>
        <fullName evidence="4">Alpha-1,6-mannosyltransferase</fullName>
    </submittedName>
</protein>
<dbReference type="GO" id="GO:0016757">
    <property type="term" value="F:glycosyltransferase activity"/>
    <property type="evidence" value="ECO:0007669"/>
    <property type="project" value="UniProtKB-KW"/>
</dbReference>
<evidence type="ECO:0000259" key="3">
    <source>
        <dbReference type="Pfam" id="PF13579"/>
    </source>
</evidence>
<sequence>MFTGVSRRRPPAHARRLHDAGVRILQAANFVAPHSGGIRTMMRHLADGYAAAGHEVVAVVPGERNTTRTTGYGRLVEIAAPTIPGTGGYRMITAWRTVEDLLAAVAPDRVEVSDRLTLGRIGPWARRRGIGAVVFSHERLDALLRFHLGRALPTARIANAWNRRLAASFDTVVCTTRWAAEEFVRVGVPNLAHVPLGIDLETFHPSRRDPALRTQLARGAEVVIATAVRLSPEKRPDLLVPMADELRRLGVRARLVVCGDGSVRDLVAAQAVGKPVTMAGFVADRERLASILASVDVVAAPGPYETFGLAALEAMASGTPVVASSSGALPELVVGDAGRTAPPDPAAMARAVAELADLGAPARAAARCRAQEYSWSATVEEMLAVHGLDTGRPQRLSQGATRS</sequence>
<dbReference type="SUPFAM" id="SSF53756">
    <property type="entry name" value="UDP-Glycosyltransferase/glycogen phosphorylase"/>
    <property type="match status" value="1"/>
</dbReference>
<dbReference type="EMBL" id="PYGE01000002">
    <property type="protein sequence ID" value="PSL06917.1"/>
    <property type="molecule type" value="Genomic_DNA"/>
</dbReference>
<dbReference type="GO" id="GO:1901137">
    <property type="term" value="P:carbohydrate derivative biosynthetic process"/>
    <property type="evidence" value="ECO:0007669"/>
    <property type="project" value="UniProtKB-ARBA"/>
</dbReference>
<dbReference type="AlphaFoldDB" id="A0A2P8EBV4"/>
<evidence type="ECO:0000313" key="5">
    <source>
        <dbReference type="Proteomes" id="UP000243528"/>
    </source>
</evidence>
<name>A0A2P8EBV4_9ACTN</name>
<dbReference type="Proteomes" id="UP000243528">
    <property type="component" value="Unassembled WGS sequence"/>
</dbReference>
<evidence type="ECO:0000256" key="1">
    <source>
        <dbReference type="ARBA" id="ARBA00022676"/>
    </source>
</evidence>
<dbReference type="InterPro" id="IPR050194">
    <property type="entry name" value="Glycosyltransferase_grp1"/>
</dbReference>
<proteinExistence type="predicted"/>
<dbReference type="Pfam" id="PF13692">
    <property type="entry name" value="Glyco_trans_1_4"/>
    <property type="match status" value="1"/>
</dbReference>
<organism evidence="4 5">
    <name type="scientific">Haloactinopolyspora alba</name>
    <dbReference type="NCBI Taxonomy" id="648780"/>
    <lineage>
        <taxon>Bacteria</taxon>
        <taxon>Bacillati</taxon>
        <taxon>Actinomycetota</taxon>
        <taxon>Actinomycetes</taxon>
        <taxon>Jiangellales</taxon>
        <taxon>Jiangellaceae</taxon>
        <taxon>Haloactinopolyspora</taxon>
    </lineage>
</organism>
<dbReference type="Pfam" id="PF13579">
    <property type="entry name" value="Glyco_trans_4_4"/>
    <property type="match status" value="1"/>
</dbReference>
<dbReference type="InterPro" id="IPR028098">
    <property type="entry name" value="Glyco_trans_4-like_N"/>
</dbReference>
<keyword evidence="1 4" id="KW-0328">Glycosyltransferase</keyword>
<dbReference type="PANTHER" id="PTHR45947">
    <property type="entry name" value="SULFOQUINOVOSYL TRANSFERASE SQD2"/>
    <property type="match status" value="1"/>
</dbReference>